<feature type="region of interest" description="Disordered" evidence="7">
    <location>
        <begin position="36"/>
        <end position="58"/>
    </location>
</feature>
<evidence type="ECO:0000256" key="1">
    <source>
        <dbReference type="ARBA" id="ARBA00004123"/>
    </source>
</evidence>
<dbReference type="GO" id="GO:0000978">
    <property type="term" value="F:RNA polymerase II cis-regulatory region sequence-specific DNA binding"/>
    <property type="evidence" value="ECO:0000318"/>
    <property type="project" value="GO_Central"/>
</dbReference>
<evidence type="ECO:0000256" key="5">
    <source>
        <dbReference type="ARBA" id="ARBA00023163"/>
    </source>
</evidence>
<dbReference type="GO" id="GO:0005634">
    <property type="term" value="C:nucleus"/>
    <property type="evidence" value="ECO:0000318"/>
    <property type="project" value="GO_Central"/>
</dbReference>
<dbReference type="InParanoid" id="C5XH79"/>
<keyword evidence="6" id="KW-0539">Nucleus</keyword>
<dbReference type="Proteomes" id="UP000000768">
    <property type="component" value="Chromosome 3"/>
</dbReference>
<dbReference type="PANTHER" id="PTHR45614">
    <property type="entry name" value="MYB PROTEIN-RELATED"/>
    <property type="match status" value="1"/>
</dbReference>
<evidence type="ECO:0000256" key="4">
    <source>
        <dbReference type="ARBA" id="ARBA00023125"/>
    </source>
</evidence>
<accession>C5XH79</accession>
<sequence length="267" mass="29918">MDHLNPALPPTRALVPFQEGNKHVFIVEEAYDEHVEDHGTSNGHDGSSNQGNRIMRRGHWCPSEDDKLKDLVARYGPKNWRRIAEKLEGRSGKSCRLRWINQLDPQLNRDAFSKEEEEQLLAARHAYGTKWSLIARLFPGRTDNAIKNHWHVMMARKSRAIQDIKISSSSCPSSSTQGSPHFMPIINIYHNYDNNMHPELNVPVEAAASHIYHANEFNNSSSTNTTHLSIGGGSDMAPHGRTPTATTDKGADKFSPPFFDFLGVGNA</sequence>
<comment type="subcellular location">
    <subcellularLocation>
        <location evidence="1">Nucleus</location>
    </subcellularLocation>
</comment>
<reference evidence="10 11" key="1">
    <citation type="journal article" date="2009" name="Nature">
        <title>The Sorghum bicolor genome and the diversification of grasses.</title>
        <authorList>
            <person name="Paterson A.H."/>
            <person name="Bowers J.E."/>
            <person name="Bruggmann R."/>
            <person name="Dubchak I."/>
            <person name="Grimwood J."/>
            <person name="Gundlach H."/>
            <person name="Haberer G."/>
            <person name="Hellsten U."/>
            <person name="Mitros T."/>
            <person name="Poliakov A."/>
            <person name="Schmutz J."/>
            <person name="Spannagl M."/>
            <person name="Tang H."/>
            <person name="Wang X."/>
            <person name="Wicker T."/>
            <person name="Bharti A.K."/>
            <person name="Chapman J."/>
            <person name="Feltus F.A."/>
            <person name="Gowik U."/>
            <person name="Grigoriev I.V."/>
            <person name="Lyons E."/>
            <person name="Maher C.A."/>
            <person name="Martis M."/>
            <person name="Narechania A."/>
            <person name="Otillar R.P."/>
            <person name="Penning B.W."/>
            <person name="Salamov A.A."/>
            <person name="Wang Y."/>
            <person name="Zhang L."/>
            <person name="Carpita N.C."/>
            <person name="Freeling M."/>
            <person name="Gingle A.R."/>
            <person name="Hash C.T."/>
            <person name="Keller B."/>
            <person name="Klein P."/>
            <person name="Kresovich S."/>
            <person name="McCann M.C."/>
            <person name="Ming R."/>
            <person name="Peterson D.G."/>
            <person name="Mehboob-ur-Rahman"/>
            <person name="Ware D."/>
            <person name="Westhoff P."/>
            <person name="Mayer K.F."/>
            <person name="Messing J."/>
            <person name="Rokhsar D.S."/>
        </authorList>
    </citation>
    <scope>NUCLEOTIDE SEQUENCE [LARGE SCALE GENOMIC DNA]</scope>
    <source>
        <strain evidence="11">cv. BTx623</strain>
    </source>
</reference>
<evidence type="ECO:0000259" key="9">
    <source>
        <dbReference type="PROSITE" id="PS51294"/>
    </source>
</evidence>
<dbReference type="InterPro" id="IPR009057">
    <property type="entry name" value="Homeodomain-like_sf"/>
</dbReference>
<dbReference type="eggNOG" id="KOG0048">
    <property type="taxonomic scope" value="Eukaryota"/>
</dbReference>
<dbReference type="Gene3D" id="1.10.10.60">
    <property type="entry name" value="Homeodomain-like"/>
    <property type="match status" value="2"/>
</dbReference>
<keyword evidence="5" id="KW-0804">Transcription</keyword>
<dbReference type="CDD" id="cd00167">
    <property type="entry name" value="SANT"/>
    <property type="match status" value="2"/>
</dbReference>
<proteinExistence type="predicted"/>
<keyword evidence="11" id="KW-1185">Reference proteome</keyword>
<dbReference type="InterPro" id="IPR050560">
    <property type="entry name" value="MYB_TF"/>
</dbReference>
<feature type="domain" description="Myb-like" evidence="8">
    <location>
        <begin position="104"/>
        <end position="154"/>
    </location>
</feature>
<evidence type="ECO:0000259" key="8">
    <source>
        <dbReference type="PROSITE" id="PS50090"/>
    </source>
</evidence>
<name>C5XH79_SORBI</name>
<feature type="domain" description="Myb-like" evidence="8">
    <location>
        <begin position="52"/>
        <end position="103"/>
    </location>
</feature>
<dbReference type="SMART" id="SM00717">
    <property type="entry name" value="SANT"/>
    <property type="match status" value="2"/>
</dbReference>
<dbReference type="GO" id="GO:0000981">
    <property type="term" value="F:DNA-binding transcription factor activity, RNA polymerase II-specific"/>
    <property type="evidence" value="ECO:0000318"/>
    <property type="project" value="GO_Central"/>
</dbReference>
<organism evidence="10 11">
    <name type="scientific">Sorghum bicolor</name>
    <name type="common">Sorghum</name>
    <name type="synonym">Sorghum vulgare</name>
    <dbReference type="NCBI Taxonomy" id="4558"/>
    <lineage>
        <taxon>Eukaryota</taxon>
        <taxon>Viridiplantae</taxon>
        <taxon>Streptophyta</taxon>
        <taxon>Embryophyta</taxon>
        <taxon>Tracheophyta</taxon>
        <taxon>Spermatophyta</taxon>
        <taxon>Magnoliopsida</taxon>
        <taxon>Liliopsida</taxon>
        <taxon>Poales</taxon>
        <taxon>Poaceae</taxon>
        <taxon>PACMAD clade</taxon>
        <taxon>Panicoideae</taxon>
        <taxon>Andropogonodae</taxon>
        <taxon>Andropogoneae</taxon>
        <taxon>Sorghinae</taxon>
        <taxon>Sorghum</taxon>
    </lineage>
</organism>
<feature type="compositionally biased region" description="Polar residues" evidence="7">
    <location>
        <begin position="40"/>
        <end position="52"/>
    </location>
</feature>
<dbReference type="GO" id="GO:0006355">
    <property type="term" value="P:regulation of DNA-templated transcription"/>
    <property type="evidence" value="ECO:0000318"/>
    <property type="project" value="GO_Central"/>
</dbReference>
<dbReference type="SMR" id="C5XH79"/>
<evidence type="ECO:0000256" key="6">
    <source>
        <dbReference type="ARBA" id="ARBA00023242"/>
    </source>
</evidence>
<feature type="domain" description="HTH myb-type" evidence="9">
    <location>
        <begin position="108"/>
        <end position="158"/>
    </location>
</feature>
<gene>
    <name evidence="10" type="ORF">SORBI_3003G129100</name>
</gene>
<dbReference type="AlphaFoldDB" id="C5XH79"/>
<evidence type="ECO:0000313" key="11">
    <source>
        <dbReference type="Proteomes" id="UP000000768"/>
    </source>
</evidence>
<keyword evidence="3" id="KW-0805">Transcription regulation</keyword>
<dbReference type="PROSITE" id="PS51294">
    <property type="entry name" value="HTH_MYB"/>
    <property type="match status" value="2"/>
</dbReference>
<evidence type="ECO:0000313" key="10">
    <source>
        <dbReference type="EMBL" id="EES02760.1"/>
    </source>
</evidence>
<evidence type="ECO:0000256" key="3">
    <source>
        <dbReference type="ARBA" id="ARBA00023015"/>
    </source>
</evidence>
<reference evidence="11" key="2">
    <citation type="journal article" date="2018" name="Plant J.">
        <title>The Sorghum bicolor reference genome: improved assembly, gene annotations, a transcriptome atlas, and signatures of genome organization.</title>
        <authorList>
            <person name="McCormick R.F."/>
            <person name="Truong S.K."/>
            <person name="Sreedasyam A."/>
            <person name="Jenkins J."/>
            <person name="Shu S."/>
            <person name="Sims D."/>
            <person name="Kennedy M."/>
            <person name="Amirebrahimi M."/>
            <person name="Weers B.D."/>
            <person name="McKinley B."/>
            <person name="Mattison A."/>
            <person name="Morishige D.T."/>
            <person name="Grimwood J."/>
            <person name="Schmutz J."/>
            <person name="Mullet J.E."/>
        </authorList>
    </citation>
    <scope>NUCLEOTIDE SEQUENCE [LARGE SCALE GENOMIC DNA]</scope>
    <source>
        <strain evidence="11">cv. BTx623</strain>
    </source>
</reference>
<dbReference type="SUPFAM" id="SSF46689">
    <property type="entry name" value="Homeodomain-like"/>
    <property type="match status" value="1"/>
</dbReference>
<evidence type="ECO:0000256" key="2">
    <source>
        <dbReference type="ARBA" id="ARBA00022737"/>
    </source>
</evidence>
<dbReference type="Pfam" id="PF13921">
    <property type="entry name" value="Myb_DNA-bind_6"/>
    <property type="match status" value="1"/>
</dbReference>
<dbReference type="PANTHER" id="PTHR45614:SF250">
    <property type="entry name" value="MYB DOMAIN PROTEIN 110"/>
    <property type="match status" value="1"/>
</dbReference>
<feature type="region of interest" description="Disordered" evidence="7">
    <location>
        <begin position="223"/>
        <end position="250"/>
    </location>
</feature>
<dbReference type="InterPro" id="IPR017930">
    <property type="entry name" value="Myb_dom"/>
</dbReference>
<dbReference type="PROSITE" id="PS50090">
    <property type="entry name" value="MYB_LIKE"/>
    <property type="match status" value="2"/>
</dbReference>
<dbReference type="FunFam" id="1.10.10.60:FF:000060">
    <property type="entry name" value="MYB transcription factor"/>
    <property type="match status" value="1"/>
</dbReference>
<evidence type="ECO:0000256" key="7">
    <source>
        <dbReference type="SAM" id="MobiDB-lite"/>
    </source>
</evidence>
<dbReference type="EMBL" id="CM000762">
    <property type="protein sequence ID" value="EES02760.1"/>
    <property type="molecule type" value="Genomic_DNA"/>
</dbReference>
<dbReference type="InterPro" id="IPR001005">
    <property type="entry name" value="SANT/Myb"/>
</dbReference>
<dbReference type="OMA" id="HIVRGHW"/>
<dbReference type="HOGENOM" id="CLU_028567_18_1_1"/>
<keyword evidence="4" id="KW-0238">DNA-binding</keyword>
<dbReference type="Gramene" id="EES02760">
    <property type="protein sequence ID" value="EES02760"/>
    <property type="gene ID" value="SORBI_3003G129100"/>
</dbReference>
<feature type="domain" description="HTH myb-type" evidence="9">
    <location>
        <begin position="52"/>
        <end position="107"/>
    </location>
</feature>
<keyword evidence="2" id="KW-0677">Repeat</keyword>
<protein>
    <submittedName>
        <fullName evidence="10">Uncharacterized protein</fullName>
    </submittedName>
</protein>